<dbReference type="SFLD" id="SFLDG01129">
    <property type="entry name" value="C1.5:_HAD__Beta-PGM__Phosphata"/>
    <property type="match status" value="1"/>
</dbReference>
<keyword evidence="1" id="KW-0378">Hydrolase</keyword>
<dbReference type="PANTHER" id="PTHR43611">
    <property type="entry name" value="ALPHA-D-GLUCOSE 1-PHOSPHATE PHOSPHATASE"/>
    <property type="match status" value="1"/>
</dbReference>
<dbReference type="Proteomes" id="UP001153387">
    <property type="component" value="Unassembled WGS sequence"/>
</dbReference>
<protein>
    <submittedName>
        <fullName evidence="1">HAD-IA family hydrolase</fullName>
    </submittedName>
</protein>
<dbReference type="SUPFAM" id="SSF56784">
    <property type="entry name" value="HAD-like"/>
    <property type="match status" value="1"/>
</dbReference>
<dbReference type="EMBL" id="JAPDHZ010000004">
    <property type="protein sequence ID" value="MDG0793625.1"/>
    <property type="molecule type" value="Genomic_DNA"/>
</dbReference>
<dbReference type="AlphaFoldDB" id="A0A9X4QQD5"/>
<dbReference type="NCBIfam" id="TIGR01549">
    <property type="entry name" value="HAD-SF-IA-v1"/>
    <property type="match status" value="1"/>
</dbReference>
<sequence>MKHKKAMILDVGGVLATNYTPQFWEALSDEYEVSYEALMQFRKDVRADLWTGAMAESEFWERMSERFQAIDASDARDRLVSAIRPLPALERLAEWRDRASLNILSNHRTEWIAPVLARVYPLADHVIVSAEAGCRKPEPEIYGRMDACLADFADILYVDDTNNNLPQGAALGWRTLLADESGAWIARAEAWLKAE</sequence>
<dbReference type="PANTHER" id="PTHR43611:SF3">
    <property type="entry name" value="FLAVIN MONONUCLEOTIDE HYDROLASE 1, CHLOROPLATIC"/>
    <property type="match status" value="1"/>
</dbReference>
<dbReference type="InterPro" id="IPR023198">
    <property type="entry name" value="PGP-like_dom2"/>
</dbReference>
<name>A0A9X4QQD5_9BACL</name>
<dbReference type="Pfam" id="PF00702">
    <property type="entry name" value="Hydrolase"/>
    <property type="match status" value="1"/>
</dbReference>
<dbReference type="RefSeq" id="WP_277567371.1">
    <property type="nucleotide sequence ID" value="NZ_JAPDHZ010000004.1"/>
</dbReference>
<proteinExistence type="predicted"/>
<dbReference type="InterPro" id="IPR036412">
    <property type="entry name" value="HAD-like_sf"/>
</dbReference>
<evidence type="ECO:0000313" key="2">
    <source>
        <dbReference type="Proteomes" id="UP001153387"/>
    </source>
</evidence>
<dbReference type="SFLD" id="SFLDS00003">
    <property type="entry name" value="Haloacid_Dehalogenase"/>
    <property type="match status" value="1"/>
</dbReference>
<dbReference type="Gene3D" id="3.40.50.1000">
    <property type="entry name" value="HAD superfamily/HAD-like"/>
    <property type="match status" value="1"/>
</dbReference>
<organism evidence="1 2">
    <name type="scientific">Cohnella ginsengisoli</name>
    <dbReference type="NCBI Taxonomy" id="425004"/>
    <lineage>
        <taxon>Bacteria</taxon>
        <taxon>Bacillati</taxon>
        <taxon>Bacillota</taxon>
        <taxon>Bacilli</taxon>
        <taxon>Bacillales</taxon>
        <taxon>Paenibacillaceae</taxon>
        <taxon>Cohnella</taxon>
    </lineage>
</organism>
<gene>
    <name evidence="1" type="ORF">OMP38_24440</name>
</gene>
<dbReference type="GO" id="GO:0016787">
    <property type="term" value="F:hydrolase activity"/>
    <property type="evidence" value="ECO:0007669"/>
    <property type="project" value="UniProtKB-KW"/>
</dbReference>
<dbReference type="InterPro" id="IPR023214">
    <property type="entry name" value="HAD_sf"/>
</dbReference>
<keyword evidence="2" id="KW-1185">Reference proteome</keyword>
<comment type="caution">
    <text evidence="1">The sequence shown here is derived from an EMBL/GenBank/DDBJ whole genome shotgun (WGS) entry which is preliminary data.</text>
</comment>
<dbReference type="Gene3D" id="1.10.150.240">
    <property type="entry name" value="Putative phosphatase, domain 2"/>
    <property type="match status" value="1"/>
</dbReference>
<accession>A0A9X4QQD5</accession>
<reference evidence="1 2" key="1">
    <citation type="submission" date="2022-10" db="EMBL/GenBank/DDBJ databases">
        <title>Comparative genomic analysis of Cohnella hashimotonis sp. nov., isolated from the International Space Station.</title>
        <authorList>
            <person name="Simpson A."/>
            <person name="Venkateswaran K."/>
        </authorList>
    </citation>
    <scope>NUCLEOTIDE SEQUENCE [LARGE SCALE GENOMIC DNA]</scope>
    <source>
        <strain evidence="1 2">DSM 18997</strain>
    </source>
</reference>
<dbReference type="InterPro" id="IPR006439">
    <property type="entry name" value="HAD-SF_hydro_IA"/>
</dbReference>
<evidence type="ECO:0000313" key="1">
    <source>
        <dbReference type="EMBL" id="MDG0793625.1"/>
    </source>
</evidence>